<protein>
    <submittedName>
        <fullName evidence="1">DNA-directed RNA polymerase subunit RPC12/RpoP</fullName>
    </submittedName>
</protein>
<comment type="caution">
    <text evidence="1">The sequence shown here is derived from an EMBL/GenBank/DDBJ whole genome shotgun (WGS) entry which is preliminary data.</text>
</comment>
<gene>
    <name evidence="1" type="ORF">J2S74_002283</name>
</gene>
<dbReference type="Proteomes" id="UP001230005">
    <property type="component" value="Unassembled WGS sequence"/>
</dbReference>
<reference evidence="1 2" key="1">
    <citation type="submission" date="2023-07" db="EMBL/GenBank/DDBJ databases">
        <title>Genomic Encyclopedia of Type Strains, Phase IV (KMG-IV): sequencing the most valuable type-strain genomes for metagenomic binning, comparative biology and taxonomic classification.</title>
        <authorList>
            <person name="Goeker M."/>
        </authorList>
    </citation>
    <scope>NUCLEOTIDE SEQUENCE [LARGE SCALE GENOMIC DNA]</scope>
    <source>
        <strain evidence="1 2">DSM 9768</strain>
    </source>
</reference>
<evidence type="ECO:0000313" key="1">
    <source>
        <dbReference type="EMBL" id="MDQ0254901.1"/>
    </source>
</evidence>
<dbReference type="EMBL" id="JAUSUG010000008">
    <property type="protein sequence ID" value="MDQ0254901.1"/>
    <property type="molecule type" value="Genomic_DNA"/>
</dbReference>
<dbReference type="GO" id="GO:0000428">
    <property type="term" value="C:DNA-directed RNA polymerase complex"/>
    <property type="evidence" value="ECO:0007669"/>
    <property type="project" value="UniProtKB-KW"/>
</dbReference>
<organism evidence="1 2">
    <name type="scientific">Evansella vedderi</name>
    <dbReference type="NCBI Taxonomy" id="38282"/>
    <lineage>
        <taxon>Bacteria</taxon>
        <taxon>Bacillati</taxon>
        <taxon>Bacillota</taxon>
        <taxon>Bacilli</taxon>
        <taxon>Bacillales</taxon>
        <taxon>Bacillaceae</taxon>
        <taxon>Evansella</taxon>
    </lineage>
</organism>
<evidence type="ECO:0000313" key="2">
    <source>
        <dbReference type="Proteomes" id="UP001230005"/>
    </source>
</evidence>
<name>A0ABT9ZUI0_9BACI</name>
<sequence>MEPAKMDDYFCPDCEKAFAVDEGIEPKGCPHCLKEVYEYMDTLEVKRWVPKEKATAPTVTI</sequence>
<dbReference type="RefSeq" id="WP_307325501.1">
    <property type="nucleotide sequence ID" value="NZ_JAUSUG010000008.1"/>
</dbReference>
<proteinExistence type="predicted"/>
<keyword evidence="1" id="KW-0240">DNA-directed RNA polymerase</keyword>
<accession>A0ABT9ZUI0</accession>
<keyword evidence="1" id="KW-0804">Transcription</keyword>
<keyword evidence="2" id="KW-1185">Reference proteome</keyword>